<evidence type="ECO:0000256" key="4">
    <source>
        <dbReference type="ARBA" id="ARBA00004614"/>
    </source>
</evidence>
<dbReference type="GO" id="GO:0006914">
    <property type="term" value="P:autophagy"/>
    <property type="evidence" value="ECO:0007669"/>
    <property type="project" value="UniProtKB-KW"/>
</dbReference>
<proteinExistence type="inferred from homology"/>
<feature type="region of interest" description="Disordered" evidence="18">
    <location>
        <begin position="155"/>
        <end position="184"/>
    </location>
</feature>
<evidence type="ECO:0000256" key="5">
    <source>
        <dbReference type="ARBA" id="ARBA00005363"/>
    </source>
</evidence>
<keyword evidence="10" id="KW-0653">Protein transport</keyword>
<evidence type="ECO:0000256" key="15">
    <source>
        <dbReference type="ARBA" id="ARBA00023136"/>
    </source>
</evidence>
<evidence type="ECO:0000313" key="22">
    <source>
        <dbReference type="Proteomes" id="UP000243876"/>
    </source>
</evidence>
<organism evidence="21 22">
    <name type="scientific">Sporidiobolus salmonicolor</name>
    <name type="common">Yeast-like fungus</name>
    <name type="synonym">Sporobolomyces salmonicolor</name>
    <dbReference type="NCBI Taxonomy" id="5005"/>
    <lineage>
        <taxon>Eukaryota</taxon>
        <taxon>Fungi</taxon>
        <taxon>Dikarya</taxon>
        <taxon>Basidiomycota</taxon>
        <taxon>Pucciniomycotina</taxon>
        <taxon>Microbotryomycetes</taxon>
        <taxon>Sporidiobolales</taxon>
        <taxon>Sporidiobolaceae</taxon>
        <taxon>Sporobolomyces</taxon>
    </lineage>
</organism>
<keyword evidence="17" id="KW-0968">Cytoplasmic vesicle</keyword>
<evidence type="ECO:0000256" key="3">
    <source>
        <dbReference type="ARBA" id="ARBA00004472"/>
    </source>
</evidence>
<evidence type="ECO:0000256" key="1">
    <source>
        <dbReference type="ARBA" id="ARBA00004304"/>
    </source>
</evidence>
<dbReference type="AlphaFoldDB" id="A0A0D6ENH3"/>
<evidence type="ECO:0000256" key="19">
    <source>
        <dbReference type="SAM" id="Phobius"/>
    </source>
</evidence>
<keyword evidence="12" id="KW-0072">Autophagy</keyword>
<dbReference type="PANTHER" id="PTHR15071:SF13">
    <property type="entry name" value="AUTOPHAGY-RELATED PROTEIN 27"/>
    <property type="match status" value="1"/>
</dbReference>
<keyword evidence="7" id="KW-0813">Transport</keyword>
<evidence type="ECO:0000256" key="8">
    <source>
        <dbReference type="ARBA" id="ARBA00022692"/>
    </source>
</evidence>
<sequence length="257" mass="27634">CSSQALSAQLGGVHTFEVSTPTPPTVTKTQYQLSLCSPLPEHSGSPDDACPSGTRICMSTYSTRPGLEDRLLSVVPIAGDINGTDGQAKAIQIEGVKVDEAWLLEMSGGQYNGVDQRARIEMRCDQSATETVPTVKDYDSKSGVLELKWVTSAACPTSAGGNDPPPPSKPDEDEPPTDDEREPPSSGMGFLGWFFTLLFLGLIAYFAFGSYNNYTTYGATGWDMIPHRDVWRDLPYVVMDLFKGRGGGSRSGYSALG</sequence>
<evidence type="ECO:0000256" key="12">
    <source>
        <dbReference type="ARBA" id="ARBA00023006"/>
    </source>
</evidence>
<keyword evidence="9" id="KW-0732">Signal</keyword>
<keyword evidence="22" id="KW-1185">Reference proteome</keyword>
<dbReference type="PROSITE" id="PS51914">
    <property type="entry name" value="MRH"/>
    <property type="match status" value="1"/>
</dbReference>
<dbReference type="OrthoDB" id="29460at2759"/>
<evidence type="ECO:0000256" key="6">
    <source>
        <dbReference type="ARBA" id="ARBA00013776"/>
    </source>
</evidence>
<evidence type="ECO:0000256" key="18">
    <source>
        <dbReference type="SAM" id="MobiDB-lite"/>
    </source>
</evidence>
<evidence type="ECO:0000256" key="13">
    <source>
        <dbReference type="ARBA" id="ARBA00023034"/>
    </source>
</evidence>
<evidence type="ECO:0000256" key="2">
    <source>
        <dbReference type="ARBA" id="ARBA00004358"/>
    </source>
</evidence>
<dbReference type="GO" id="GO:0000139">
    <property type="term" value="C:Golgi membrane"/>
    <property type="evidence" value="ECO:0007669"/>
    <property type="project" value="UniProtKB-SubCell"/>
</dbReference>
<comment type="similarity">
    <text evidence="5">Belongs to the ATG27 family.</text>
</comment>
<dbReference type="InterPro" id="IPR044865">
    <property type="entry name" value="MRH_dom"/>
</dbReference>
<dbReference type="InterPro" id="IPR018939">
    <property type="entry name" value="Autophagy-rel_prot_27"/>
</dbReference>
<dbReference type="GO" id="GO:0015031">
    <property type="term" value="P:protein transport"/>
    <property type="evidence" value="ECO:0007669"/>
    <property type="project" value="UniProtKB-KW"/>
</dbReference>
<feature type="transmembrane region" description="Helical" evidence="19">
    <location>
        <begin position="190"/>
        <end position="208"/>
    </location>
</feature>
<name>A0A0D6ENH3_SPOSA</name>
<evidence type="ECO:0000256" key="10">
    <source>
        <dbReference type="ARBA" id="ARBA00022927"/>
    </source>
</evidence>
<gene>
    <name evidence="21" type="primary">SPOSA6832_03017</name>
</gene>
<feature type="compositionally biased region" description="Acidic residues" evidence="18">
    <location>
        <begin position="171"/>
        <end position="181"/>
    </location>
</feature>
<keyword evidence="13" id="KW-0333">Golgi apparatus</keyword>
<dbReference type="GO" id="GO:0034045">
    <property type="term" value="C:phagophore assembly site membrane"/>
    <property type="evidence" value="ECO:0007669"/>
    <property type="project" value="UniProtKB-SubCell"/>
</dbReference>
<protein>
    <recommendedName>
        <fullName evidence="6">Autophagy-related protein 27</fullName>
    </recommendedName>
</protein>
<dbReference type="PANTHER" id="PTHR15071">
    <property type="entry name" value="MANNOSE-6-PHOSPHATE RECEPTOR FAMILY MEMBER"/>
    <property type="match status" value="1"/>
</dbReference>
<keyword evidence="11 19" id="KW-1133">Transmembrane helix</keyword>
<dbReference type="Gene3D" id="2.70.130.10">
    <property type="entry name" value="Mannose-6-phosphate receptor binding domain"/>
    <property type="match status" value="1"/>
</dbReference>
<comment type="subcellular location">
    <subcellularLocation>
        <location evidence="2">Cytoplasmic vesicle membrane</location>
        <topology evidence="2">Single-pass type I membrane protein</topology>
    </subcellularLocation>
    <subcellularLocation>
        <location evidence="4">Golgi apparatus membrane</location>
        <topology evidence="4">Single-pass type I membrane protein</topology>
    </subcellularLocation>
    <subcellularLocation>
        <location evidence="1">Mitochondrion membrane</location>
        <topology evidence="1">Single-pass membrane protein</topology>
    </subcellularLocation>
    <subcellularLocation>
        <location evidence="3">Preautophagosomal structure membrane</location>
        <topology evidence="3">Single-pass type I membrane protein</topology>
    </subcellularLocation>
</comment>
<evidence type="ECO:0000256" key="17">
    <source>
        <dbReference type="ARBA" id="ARBA00023329"/>
    </source>
</evidence>
<dbReference type="EMBL" id="CENE01000013">
    <property type="protein sequence ID" value="CEQ41288.1"/>
    <property type="molecule type" value="Genomic_DNA"/>
</dbReference>
<dbReference type="InterPro" id="IPR009011">
    <property type="entry name" value="Man6P_isomerase_rcpt-bd_dom_sf"/>
</dbReference>
<feature type="non-terminal residue" evidence="21">
    <location>
        <position position="1"/>
    </location>
</feature>
<dbReference type="Pfam" id="PF09451">
    <property type="entry name" value="ATG27"/>
    <property type="match status" value="1"/>
</dbReference>
<keyword evidence="8 19" id="KW-0812">Transmembrane</keyword>
<keyword evidence="15 19" id="KW-0472">Membrane</keyword>
<feature type="domain" description="MRH" evidence="20">
    <location>
        <begin position="1"/>
        <end position="157"/>
    </location>
</feature>
<evidence type="ECO:0000313" key="21">
    <source>
        <dbReference type="EMBL" id="CEQ41288.1"/>
    </source>
</evidence>
<evidence type="ECO:0000256" key="14">
    <source>
        <dbReference type="ARBA" id="ARBA00023128"/>
    </source>
</evidence>
<dbReference type="GO" id="GO:0031966">
    <property type="term" value="C:mitochondrial membrane"/>
    <property type="evidence" value="ECO:0007669"/>
    <property type="project" value="UniProtKB-SubCell"/>
</dbReference>
<dbReference type="GO" id="GO:0030659">
    <property type="term" value="C:cytoplasmic vesicle membrane"/>
    <property type="evidence" value="ECO:0007669"/>
    <property type="project" value="UniProtKB-SubCell"/>
</dbReference>
<evidence type="ECO:0000256" key="9">
    <source>
        <dbReference type="ARBA" id="ARBA00022729"/>
    </source>
</evidence>
<evidence type="ECO:0000256" key="16">
    <source>
        <dbReference type="ARBA" id="ARBA00023157"/>
    </source>
</evidence>
<evidence type="ECO:0000256" key="11">
    <source>
        <dbReference type="ARBA" id="ARBA00022989"/>
    </source>
</evidence>
<keyword evidence="16" id="KW-1015">Disulfide bond</keyword>
<reference evidence="22" key="1">
    <citation type="submission" date="2015-02" db="EMBL/GenBank/DDBJ databases">
        <authorList>
            <person name="Gon?alves P."/>
        </authorList>
    </citation>
    <scope>NUCLEOTIDE SEQUENCE [LARGE SCALE GENOMIC DNA]</scope>
</reference>
<accession>A0A0D6ENH3</accession>
<dbReference type="SUPFAM" id="SSF50911">
    <property type="entry name" value="Mannose 6-phosphate receptor domain"/>
    <property type="match status" value="1"/>
</dbReference>
<keyword evidence="14" id="KW-0496">Mitochondrion</keyword>
<evidence type="ECO:0000259" key="20">
    <source>
        <dbReference type="PROSITE" id="PS51914"/>
    </source>
</evidence>
<dbReference type="Proteomes" id="UP000243876">
    <property type="component" value="Unassembled WGS sequence"/>
</dbReference>
<evidence type="ECO:0000256" key="7">
    <source>
        <dbReference type="ARBA" id="ARBA00022448"/>
    </source>
</evidence>